<dbReference type="PRINTS" id="PR00171">
    <property type="entry name" value="SUGRTRNSPORT"/>
</dbReference>
<evidence type="ECO:0000313" key="9">
    <source>
        <dbReference type="EMBL" id="SFI46661.1"/>
    </source>
</evidence>
<feature type="transmembrane region" description="Helical" evidence="7">
    <location>
        <begin position="361"/>
        <end position="380"/>
    </location>
</feature>
<evidence type="ECO:0000256" key="5">
    <source>
        <dbReference type="ARBA" id="ARBA00022989"/>
    </source>
</evidence>
<evidence type="ECO:0000256" key="3">
    <source>
        <dbReference type="ARBA" id="ARBA00022448"/>
    </source>
</evidence>
<feature type="transmembrane region" description="Helical" evidence="7">
    <location>
        <begin position="107"/>
        <end position="125"/>
    </location>
</feature>
<dbReference type="Proteomes" id="UP000198670">
    <property type="component" value="Unassembled WGS sequence"/>
</dbReference>
<feature type="transmembrane region" description="Helical" evidence="7">
    <location>
        <begin position="297"/>
        <end position="316"/>
    </location>
</feature>
<gene>
    <name evidence="9" type="ORF">SAMN05444682_10469</name>
</gene>
<dbReference type="GO" id="GO:0016020">
    <property type="term" value="C:membrane"/>
    <property type="evidence" value="ECO:0007669"/>
    <property type="project" value="UniProtKB-SubCell"/>
</dbReference>
<dbReference type="InterPro" id="IPR050814">
    <property type="entry name" value="Myo-inositol_Transporter"/>
</dbReference>
<name>A0A1I3IFG1_9SPHI</name>
<dbReference type="PROSITE" id="PS50850">
    <property type="entry name" value="MFS"/>
    <property type="match status" value="1"/>
</dbReference>
<feature type="transmembrane region" description="Helical" evidence="7">
    <location>
        <begin position="137"/>
        <end position="158"/>
    </location>
</feature>
<evidence type="ECO:0000259" key="8">
    <source>
        <dbReference type="PROSITE" id="PS50850"/>
    </source>
</evidence>
<dbReference type="InterPro" id="IPR003663">
    <property type="entry name" value="Sugar/inositol_transpt"/>
</dbReference>
<keyword evidence="6 7" id="KW-0472">Membrane</keyword>
<evidence type="ECO:0000256" key="1">
    <source>
        <dbReference type="ARBA" id="ARBA00004141"/>
    </source>
</evidence>
<evidence type="ECO:0000256" key="7">
    <source>
        <dbReference type="SAM" id="Phobius"/>
    </source>
</evidence>
<dbReference type="Pfam" id="PF00083">
    <property type="entry name" value="Sugar_tr"/>
    <property type="match status" value="2"/>
</dbReference>
<dbReference type="AlphaFoldDB" id="A0A1I3IFG1"/>
<sequence>MGRLIYVSFLACVAALGGFLFGFDTAVISGALSPLIRYFDLASQPALQGWLVSSVVLGSVVGALLSGYLSDRLGRKPTLVWVGILFLISSIGAAASGTFFLFVCFRLMAGIAVGIAAMVSPLYIAEVAPMEIRGRMVALNQFALTIGILIAYLSNHYIGNLLSSQANAAGSLFAGVEIWRIMLGTAAVPSLLFLLLLVFVPESPRFRMLADEARSVTSFADLVKTPMRRTTLIVLYLAIVSQLSGIDLVLHYGPLILERAGFSFVDSLGGQLVFGVVLVLFTLLAMWKVDTLGRRPLLFIGNAGICCTLFLIGYFFTDAAFSETGLLIAISCFVACFAFSMGPIPWIVMAEMFPTKVRGQAMALATFSLFGANWIIAQLFPISMEHLGESLTFWLLALITLPTFFFVWKYLPETKGKALEEEPTNHP</sequence>
<dbReference type="Gene3D" id="1.20.1250.20">
    <property type="entry name" value="MFS general substrate transporter like domains"/>
    <property type="match status" value="2"/>
</dbReference>
<evidence type="ECO:0000256" key="2">
    <source>
        <dbReference type="ARBA" id="ARBA00010992"/>
    </source>
</evidence>
<feature type="transmembrane region" description="Helical" evidence="7">
    <location>
        <begin position="392"/>
        <end position="411"/>
    </location>
</feature>
<keyword evidence="10" id="KW-1185">Reference proteome</keyword>
<dbReference type="PANTHER" id="PTHR48020">
    <property type="entry name" value="PROTON MYO-INOSITOL COTRANSPORTER"/>
    <property type="match status" value="1"/>
</dbReference>
<evidence type="ECO:0000256" key="4">
    <source>
        <dbReference type="ARBA" id="ARBA00022692"/>
    </source>
</evidence>
<feature type="domain" description="Major facilitator superfamily (MFS) profile" evidence="8">
    <location>
        <begin position="10"/>
        <end position="415"/>
    </location>
</feature>
<dbReference type="STRING" id="1477437.SAMN05444682_10469"/>
<dbReference type="InterPro" id="IPR020846">
    <property type="entry name" value="MFS_dom"/>
</dbReference>
<dbReference type="RefSeq" id="WP_090626344.1">
    <property type="nucleotide sequence ID" value="NZ_FOQO01000004.1"/>
</dbReference>
<protein>
    <submittedName>
        <fullName evidence="9">Predicted arabinose efflux permease, MFS family</fullName>
    </submittedName>
</protein>
<dbReference type="InterPro" id="IPR036259">
    <property type="entry name" value="MFS_trans_sf"/>
</dbReference>
<keyword evidence="5 7" id="KW-1133">Transmembrane helix</keyword>
<keyword evidence="4 7" id="KW-0812">Transmembrane</keyword>
<dbReference type="InterPro" id="IPR005829">
    <property type="entry name" value="Sugar_transporter_CS"/>
</dbReference>
<dbReference type="InterPro" id="IPR005828">
    <property type="entry name" value="MFS_sugar_transport-like"/>
</dbReference>
<reference evidence="9 10" key="1">
    <citation type="submission" date="2016-10" db="EMBL/GenBank/DDBJ databases">
        <authorList>
            <person name="de Groot N.N."/>
        </authorList>
    </citation>
    <scope>NUCLEOTIDE SEQUENCE [LARGE SCALE GENOMIC DNA]</scope>
    <source>
        <strain evidence="9 10">RK1</strain>
    </source>
</reference>
<feature type="transmembrane region" description="Helical" evidence="7">
    <location>
        <begin position="178"/>
        <end position="200"/>
    </location>
</feature>
<evidence type="ECO:0000256" key="6">
    <source>
        <dbReference type="ARBA" id="ARBA00023136"/>
    </source>
</evidence>
<dbReference type="OrthoDB" id="9783823at2"/>
<dbReference type="GO" id="GO:0022857">
    <property type="term" value="F:transmembrane transporter activity"/>
    <property type="evidence" value="ECO:0007669"/>
    <property type="project" value="InterPro"/>
</dbReference>
<feature type="transmembrane region" description="Helical" evidence="7">
    <location>
        <begin position="79"/>
        <end position="101"/>
    </location>
</feature>
<feature type="transmembrane region" description="Helical" evidence="7">
    <location>
        <begin position="46"/>
        <end position="67"/>
    </location>
</feature>
<comment type="similarity">
    <text evidence="2">Belongs to the major facilitator superfamily. Sugar transporter (TC 2.A.1.1) family.</text>
</comment>
<organism evidence="9 10">
    <name type="scientific">Parapedobacter indicus</name>
    <dbReference type="NCBI Taxonomy" id="1477437"/>
    <lineage>
        <taxon>Bacteria</taxon>
        <taxon>Pseudomonadati</taxon>
        <taxon>Bacteroidota</taxon>
        <taxon>Sphingobacteriia</taxon>
        <taxon>Sphingobacteriales</taxon>
        <taxon>Sphingobacteriaceae</taxon>
        <taxon>Parapedobacter</taxon>
    </lineage>
</organism>
<proteinExistence type="inferred from homology"/>
<dbReference type="EMBL" id="FOQO01000004">
    <property type="protein sequence ID" value="SFI46661.1"/>
    <property type="molecule type" value="Genomic_DNA"/>
</dbReference>
<keyword evidence="3" id="KW-0813">Transport</keyword>
<feature type="transmembrane region" description="Helical" evidence="7">
    <location>
        <begin position="264"/>
        <end position="285"/>
    </location>
</feature>
<comment type="subcellular location">
    <subcellularLocation>
        <location evidence="1">Membrane</location>
        <topology evidence="1">Multi-pass membrane protein</topology>
    </subcellularLocation>
</comment>
<dbReference type="SUPFAM" id="SSF103473">
    <property type="entry name" value="MFS general substrate transporter"/>
    <property type="match status" value="1"/>
</dbReference>
<evidence type="ECO:0000313" key="10">
    <source>
        <dbReference type="Proteomes" id="UP000198670"/>
    </source>
</evidence>
<accession>A0A1I3IFG1</accession>
<feature type="transmembrane region" description="Helical" evidence="7">
    <location>
        <begin position="232"/>
        <end position="252"/>
    </location>
</feature>
<dbReference type="PANTHER" id="PTHR48020:SF12">
    <property type="entry name" value="PROTON MYO-INOSITOL COTRANSPORTER"/>
    <property type="match status" value="1"/>
</dbReference>
<dbReference type="PROSITE" id="PS00217">
    <property type="entry name" value="SUGAR_TRANSPORT_2"/>
    <property type="match status" value="1"/>
</dbReference>
<dbReference type="PROSITE" id="PS00216">
    <property type="entry name" value="SUGAR_TRANSPORT_1"/>
    <property type="match status" value="1"/>
</dbReference>
<feature type="transmembrane region" description="Helical" evidence="7">
    <location>
        <begin position="328"/>
        <end position="349"/>
    </location>
</feature>